<accession>A0A939GK66</accession>
<gene>
    <name evidence="2" type="ORF">J2I47_15385</name>
</gene>
<dbReference type="InterPro" id="IPR012334">
    <property type="entry name" value="Pectin_lyas_fold"/>
</dbReference>
<proteinExistence type="predicted"/>
<protein>
    <recommendedName>
        <fullName evidence="1">Rhamnogalacturonase A/B/Epimerase-like pectate lyase domain-containing protein</fullName>
    </recommendedName>
</protein>
<sequence length="541" mass="57625">MINVKDAPFLATGDGSTDDRAAIQRAIDYAKNLTITGNAAVRYRVTIYFPAGYYYVTGALDLTNTNGLWMVGDGGSYLNTNIIGSTGGVIFDFSGSSLSGCENFSFLTSDRNSRSTIGTLFALTSNGGLNCGIRNCYFEMNDTPAANGGFGSIGILNIRSEEFYTRDCLVRANTSVAFSNNRSFSETGTNFTASSPFQTLASGTGSMGVVNITGTSLQNYEKRQPAMVLVGTNSIYFQGFLSRISASAGTNETAILCVRYTTNLKIHATIESFSRILKATLGGFDGNEIKVAIANNSAPATELMDFTDCSVKGLNLQVSLPNPGERNRIVLYHAPVGGGTQQANGILTNSTITCTDITDNRNVISANLLRRAENVVFNTDQPFEKKAGLNRQLFNNLINVGQTPTGATTAILRFALASAATINNTNGGSYRIWVDGVIKAGSYGTQASATLAFQAQLLVTQNYNGQFSPTSVTTIILDRTSTNPAYVDVIGVAIDVTFVNGIGSVILTPRIMGTSVNDPITYNGKAELQADFLANDSVVFR</sequence>
<name>A0A939GK66_9BACT</name>
<evidence type="ECO:0000313" key="3">
    <source>
        <dbReference type="Proteomes" id="UP000664034"/>
    </source>
</evidence>
<dbReference type="Gene3D" id="2.160.20.10">
    <property type="entry name" value="Single-stranded right-handed beta-helix, Pectin lyase-like"/>
    <property type="match status" value="1"/>
</dbReference>
<dbReference type="InterPro" id="IPR011050">
    <property type="entry name" value="Pectin_lyase_fold/virulence"/>
</dbReference>
<evidence type="ECO:0000313" key="2">
    <source>
        <dbReference type="EMBL" id="MBO0937938.1"/>
    </source>
</evidence>
<reference evidence="2" key="1">
    <citation type="submission" date="2021-03" db="EMBL/GenBank/DDBJ databases">
        <title>Fibrella sp. HMF5335 genome sequencing and assembly.</title>
        <authorList>
            <person name="Kang H."/>
            <person name="Kim H."/>
            <person name="Bae S."/>
            <person name="Joh K."/>
        </authorList>
    </citation>
    <scope>NUCLEOTIDE SEQUENCE</scope>
    <source>
        <strain evidence="2">HMF5335</strain>
    </source>
</reference>
<evidence type="ECO:0000259" key="1">
    <source>
        <dbReference type="Pfam" id="PF12708"/>
    </source>
</evidence>
<feature type="domain" description="Rhamnogalacturonase A/B/Epimerase-like pectate lyase" evidence="1">
    <location>
        <begin position="2"/>
        <end position="183"/>
    </location>
</feature>
<dbReference type="SUPFAM" id="SSF51126">
    <property type="entry name" value="Pectin lyase-like"/>
    <property type="match status" value="1"/>
</dbReference>
<organism evidence="2 3">
    <name type="scientific">Fibrella rubiginis</name>
    <dbReference type="NCBI Taxonomy" id="2817060"/>
    <lineage>
        <taxon>Bacteria</taxon>
        <taxon>Pseudomonadati</taxon>
        <taxon>Bacteroidota</taxon>
        <taxon>Cytophagia</taxon>
        <taxon>Cytophagales</taxon>
        <taxon>Spirosomataceae</taxon>
        <taxon>Fibrella</taxon>
    </lineage>
</organism>
<dbReference type="InterPro" id="IPR024535">
    <property type="entry name" value="RHGA/B-epi-like_pectate_lyase"/>
</dbReference>
<dbReference type="AlphaFoldDB" id="A0A939GK66"/>
<dbReference type="RefSeq" id="WP_207365471.1">
    <property type="nucleotide sequence ID" value="NZ_JAFMYV010000007.1"/>
</dbReference>
<dbReference type="Proteomes" id="UP000664034">
    <property type="component" value="Unassembled WGS sequence"/>
</dbReference>
<dbReference type="Pfam" id="PF12708">
    <property type="entry name" value="Pect-lyase_RHGA_epim"/>
    <property type="match status" value="1"/>
</dbReference>
<keyword evidence="3" id="KW-1185">Reference proteome</keyword>
<dbReference type="EMBL" id="JAFMYV010000007">
    <property type="protein sequence ID" value="MBO0937938.1"/>
    <property type="molecule type" value="Genomic_DNA"/>
</dbReference>
<comment type="caution">
    <text evidence="2">The sequence shown here is derived from an EMBL/GenBank/DDBJ whole genome shotgun (WGS) entry which is preliminary data.</text>
</comment>